<dbReference type="GO" id="GO:0046872">
    <property type="term" value="F:metal ion binding"/>
    <property type="evidence" value="ECO:0007669"/>
    <property type="project" value="UniProtKB-KW"/>
</dbReference>
<dbReference type="GO" id="GO:0051536">
    <property type="term" value="F:iron-sulfur cluster binding"/>
    <property type="evidence" value="ECO:0007669"/>
    <property type="project" value="UniProtKB-KW"/>
</dbReference>
<organism evidence="6 7">
    <name type="scientific">Desulfoplanes formicivorans</name>
    <dbReference type="NCBI Taxonomy" id="1592317"/>
    <lineage>
        <taxon>Bacteria</taxon>
        <taxon>Pseudomonadati</taxon>
        <taxon>Thermodesulfobacteriota</taxon>
        <taxon>Desulfovibrionia</taxon>
        <taxon>Desulfovibrionales</taxon>
        <taxon>Desulfoplanaceae</taxon>
        <taxon>Desulfoplanes</taxon>
    </lineage>
</organism>
<gene>
    <name evidence="6" type="ORF">DPF_0461</name>
</gene>
<dbReference type="InterPro" id="IPR017900">
    <property type="entry name" value="4Fe4S_Fe_S_CS"/>
</dbReference>
<protein>
    <submittedName>
        <fullName evidence="6">Heterodisulfide reductase subunit C-like protein</fullName>
    </submittedName>
</protein>
<feature type="domain" description="4Fe-4S ferredoxin-type" evidence="5">
    <location>
        <begin position="376"/>
        <end position="405"/>
    </location>
</feature>
<dbReference type="PROSITE" id="PS51379">
    <property type="entry name" value="4FE4S_FER_2"/>
    <property type="match status" value="2"/>
</dbReference>
<evidence type="ECO:0000256" key="1">
    <source>
        <dbReference type="ARBA" id="ARBA00022723"/>
    </source>
</evidence>
<keyword evidence="4" id="KW-1133">Transmembrane helix</keyword>
<keyword evidence="4" id="KW-0472">Membrane</keyword>
<dbReference type="PANTHER" id="PTHR43255:SF2">
    <property type="entry name" value="HETERODISULFIDE REDUCTASE RELATED PROTEIN"/>
    <property type="match status" value="1"/>
</dbReference>
<name>A0A194AC93_9BACT</name>
<keyword evidence="7" id="KW-1185">Reference proteome</keyword>
<feature type="transmembrane region" description="Helical" evidence="4">
    <location>
        <begin position="79"/>
        <end position="98"/>
    </location>
</feature>
<evidence type="ECO:0000256" key="2">
    <source>
        <dbReference type="ARBA" id="ARBA00023004"/>
    </source>
</evidence>
<dbReference type="EMBL" id="BDFE01000007">
    <property type="protein sequence ID" value="GAU07762.1"/>
    <property type="molecule type" value="Genomic_DNA"/>
</dbReference>
<dbReference type="PROSITE" id="PS00198">
    <property type="entry name" value="4FE4S_FER_1"/>
    <property type="match status" value="2"/>
</dbReference>
<evidence type="ECO:0000313" key="6">
    <source>
        <dbReference type="EMBL" id="GAU07762.1"/>
    </source>
</evidence>
<dbReference type="InterPro" id="IPR036197">
    <property type="entry name" value="NarG-like_sf"/>
</dbReference>
<accession>A0A194AC93</accession>
<dbReference type="AlphaFoldDB" id="A0A194AC93"/>
<comment type="caution">
    <text evidence="6">The sequence shown here is derived from an EMBL/GenBank/DDBJ whole genome shotgun (WGS) entry which is preliminary data.</text>
</comment>
<dbReference type="InterPro" id="IPR051460">
    <property type="entry name" value="HdrC_iron-sulfur_subunit"/>
</dbReference>
<proteinExistence type="predicted"/>
<dbReference type="InterPro" id="IPR017896">
    <property type="entry name" value="4Fe4S_Fe-S-bd"/>
</dbReference>
<dbReference type="SUPFAM" id="SSF46548">
    <property type="entry name" value="alpha-helical ferredoxin"/>
    <property type="match status" value="2"/>
</dbReference>
<dbReference type="STRING" id="1592317.DPF_0461"/>
<keyword evidence="3" id="KW-0411">Iron-sulfur</keyword>
<sequence length="559" mass="62246">MDFLNTGVRIAGLICLMGTIWRVRGWFSRSWLAPWQLRAHHAGKKKQWSLGRGMVTKALTFLQDILLLGRTARTNPVRWVMHMLIFYGFMGLLLFHALDDQITLSLFDDYQPTLNPWQWLRNLFGLMVLAGVVLAGGRRIANSNLRALSRIQDWGLLVLVAAICLSGFLLEAGKIISPAVFERMVEEYAGLDQEEHRALQTLWVREFGLVAPAPISLDPAVLEAGRGIHEDSCATCHAPMTSAFVSLPLARALRPMAGFLNSIGGDRIFWYAHVLLCLAGLALLPFGKWFHVLATPANLVMREGRQDSVAPDKALPRGNMANGLGLDACTRCGECSLHCSVRPAFVMLGNPDILPSEKLISLRNLTLGKPLDNHALETLVEGSRICTQCMRCTTICPAGIDLQRLWMESTRKLHQQGRGGPNTDIRKFPPATWARAFSSQEAGITSTPAGEGLADRRASFWSCIQCTTCTSVCPVVAVSENPTRDLDLTPQQIMNLLRMGLKEETMAARMVWSCTTCYKCQEYCPQNIPVADILYELRNIASTRLRHRRFQHPSHEEVS</sequence>
<dbReference type="GO" id="GO:0005886">
    <property type="term" value="C:plasma membrane"/>
    <property type="evidence" value="ECO:0007669"/>
    <property type="project" value="TreeGrafter"/>
</dbReference>
<dbReference type="Proteomes" id="UP000095200">
    <property type="component" value="Unassembled WGS sequence"/>
</dbReference>
<dbReference type="Gene3D" id="1.20.950.20">
    <property type="entry name" value="Transmembrane di-heme cytochromes, Chain C"/>
    <property type="match status" value="2"/>
</dbReference>
<evidence type="ECO:0000313" key="7">
    <source>
        <dbReference type="Proteomes" id="UP000095200"/>
    </source>
</evidence>
<reference evidence="7" key="1">
    <citation type="submission" date="2016-06" db="EMBL/GenBank/DDBJ databases">
        <title>Draft genome sequence of Desulfoplanes formicivorans strain Pf12B.</title>
        <authorList>
            <person name="Watanabe M."/>
            <person name="Kojima H."/>
            <person name="Fukui M."/>
        </authorList>
    </citation>
    <scope>NUCLEOTIDE SEQUENCE [LARGE SCALE GENOMIC DNA]</scope>
    <source>
        <strain evidence="7">Pf12B</strain>
    </source>
</reference>
<evidence type="ECO:0000256" key="3">
    <source>
        <dbReference type="ARBA" id="ARBA00023014"/>
    </source>
</evidence>
<keyword evidence="1" id="KW-0479">Metal-binding</keyword>
<keyword evidence="4" id="KW-0812">Transmembrane</keyword>
<feature type="transmembrane region" description="Helical" evidence="4">
    <location>
        <begin position="118"/>
        <end position="136"/>
    </location>
</feature>
<feature type="transmembrane region" description="Helical" evidence="4">
    <location>
        <begin position="156"/>
        <end position="176"/>
    </location>
</feature>
<evidence type="ECO:0000256" key="4">
    <source>
        <dbReference type="SAM" id="Phobius"/>
    </source>
</evidence>
<keyword evidence="2" id="KW-0408">Iron</keyword>
<dbReference type="RefSeq" id="WP_069857269.1">
    <property type="nucleotide sequence ID" value="NZ_BDFE01000007.1"/>
</dbReference>
<dbReference type="SUPFAM" id="SSF103501">
    <property type="entry name" value="Respiratory nitrate reductase 1 gamma chain"/>
    <property type="match status" value="2"/>
</dbReference>
<feature type="domain" description="4Fe-4S ferredoxin-type" evidence="5">
    <location>
        <begin position="452"/>
        <end position="483"/>
    </location>
</feature>
<dbReference type="InterPro" id="IPR009051">
    <property type="entry name" value="Helical_ferredxn"/>
</dbReference>
<dbReference type="Pfam" id="PF13183">
    <property type="entry name" value="Fer4_8"/>
    <property type="match status" value="2"/>
</dbReference>
<dbReference type="PANTHER" id="PTHR43255">
    <property type="entry name" value="IRON-SULFUR-BINDING OXIDOREDUCTASE FADF-RELATED-RELATED"/>
    <property type="match status" value="1"/>
</dbReference>
<evidence type="ECO:0000259" key="5">
    <source>
        <dbReference type="PROSITE" id="PS51379"/>
    </source>
</evidence>
<dbReference type="Gene3D" id="1.10.1060.10">
    <property type="entry name" value="Alpha-helical ferredoxin"/>
    <property type="match status" value="2"/>
</dbReference>